<keyword evidence="3" id="KW-1185">Reference proteome</keyword>
<organism evidence="2 3">
    <name type="scientific">Streptomyces olivaceiscleroticus</name>
    <dbReference type="NCBI Taxonomy" id="68245"/>
    <lineage>
        <taxon>Bacteria</taxon>
        <taxon>Bacillati</taxon>
        <taxon>Actinomycetota</taxon>
        <taxon>Actinomycetes</taxon>
        <taxon>Kitasatosporales</taxon>
        <taxon>Streptomycetaceae</taxon>
        <taxon>Streptomyces</taxon>
    </lineage>
</organism>
<evidence type="ECO:0000256" key="1">
    <source>
        <dbReference type="SAM" id="MobiDB-lite"/>
    </source>
</evidence>
<sequence length="169" mass="17580">MRERIFMVSPMQGYSLTRPGVGRNLRPWLRVGTGVELFLDRQRPGAVPRPGTEPTPIYDRLLAEWRAGTARGAAAGWPHEDTVRGTGQGLGGSGRPGGPPGSRLPAVVTPPARGAAPVPAVAPGRNGAPARAGMPVRAGVPARAAARAPMARRGRVPVAPRPVPTSHPL</sequence>
<evidence type="ECO:0000313" key="2">
    <source>
        <dbReference type="EMBL" id="GAA0496887.1"/>
    </source>
</evidence>
<dbReference type="EMBL" id="BAAABY010000057">
    <property type="protein sequence ID" value="GAA0496887.1"/>
    <property type="molecule type" value="Genomic_DNA"/>
</dbReference>
<name>A0ABP3LCD3_9ACTN</name>
<dbReference type="Proteomes" id="UP001500909">
    <property type="component" value="Unassembled WGS sequence"/>
</dbReference>
<feature type="region of interest" description="Disordered" evidence="1">
    <location>
        <begin position="72"/>
        <end position="169"/>
    </location>
</feature>
<reference evidence="3" key="1">
    <citation type="journal article" date="2019" name="Int. J. Syst. Evol. Microbiol.">
        <title>The Global Catalogue of Microorganisms (GCM) 10K type strain sequencing project: providing services to taxonomists for standard genome sequencing and annotation.</title>
        <authorList>
            <consortium name="The Broad Institute Genomics Platform"/>
            <consortium name="The Broad Institute Genome Sequencing Center for Infectious Disease"/>
            <person name="Wu L."/>
            <person name="Ma J."/>
        </authorList>
    </citation>
    <scope>NUCLEOTIDE SEQUENCE [LARGE SCALE GENOMIC DNA]</scope>
    <source>
        <strain evidence="3">JCM 4805</strain>
    </source>
</reference>
<proteinExistence type="predicted"/>
<comment type="caution">
    <text evidence="2">The sequence shown here is derived from an EMBL/GenBank/DDBJ whole genome shotgun (WGS) entry which is preliminary data.</text>
</comment>
<feature type="compositionally biased region" description="Low complexity" evidence="1">
    <location>
        <begin position="101"/>
        <end position="149"/>
    </location>
</feature>
<feature type="compositionally biased region" description="Gly residues" evidence="1">
    <location>
        <begin position="86"/>
        <end position="96"/>
    </location>
</feature>
<gene>
    <name evidence="2" type="ORF">GCM10010361_73060</name>
</gene>
<accession>A0ABP3LCD3</accession>
<evidence type="ECO:0000313" key="3">
    <source>
        <dbReference type="Proteomes" id="UP001500909"/>
    </source>
</evidence>
<feature type="compositionally biased region" description="Pro residues" evidence="1">
    <location>
        <begin position="159"/>
        <end position="169"/>
    </location>
</feature>
<protein>
    <submittedName>
        <fullName evidence="2">Uncharacterized protein</fullName>
    </submittedName>
</protein>